<gene>
    <name evidence="2" type="ORF">L195_g005834</name>
</gene>
<accession>A0A2K3P1W3</accession>
<dbReference type="AlphaFoldDB" id="A0A2K3P1W3"/>
<sequence length="216" mass="24433">MLGECTSLLYDIVLQTNISDSWIWQHDTGGGYSMRGAYALLTSTDADTVAGAFEVIWHNQVPLEVLILAWRLLRDRLPTKDNLVARNIISHDARFCVTGCGAPKTAKHLFLSCPIFAPLWNMVRSWLGVVSADPELLHDHFIQFIYCSGGLRARRSFLQLVWMCCISIIWHERNNRVFKATGFTVQQITVQKREARLKRNVIGMARGSLVALESSK</sequence>
<protein>
    <recommendedName>
        <fullName evidence="1">Reverse transcriptase zinc-binding domain-containing protein</fullName>
    </recommendedName>
</protein>
<comment type="caution">
    <text evidence="2">The sequence shown here is derived from an EMBL/GenBank/DDBJ whole genome shotgun (WGS) entry which is preliminary data.</text>
</comment>
<dbReference type="Pfam" id="PF13966">
    <property type="entry name" value="zf-RVT"/>
    <property type="match status" value="1"/>
</dbReference>
<feature type="domain" description="Reverse transcriptase zinc-binding" evidence="1">
    <location>
        <begin position="32"/>
        <end position="120"/>
    </location>
</feature>
<evidence type="ECO:0000313" key="2">
    <source>
        <dbReference type="EMBL" id="PNY09288.1"/>
    </source>
</evidence>
<dbReference type="Proteomes" id="UP000236291">
    <property type="component" value="Unassembled WGS sequence"/>
</dbReference>
<reference evidence="2 3" key="2">
    <citation type="journal article" date="2017" name="Front. Plant Sci.">
        <title>Gene Classification and Mining of Molecular Markers Useful in Red Clover (Trifolium pratense) Breeding.</title>
        <authorList>
            <person name="Istvanek J."/>
            <person name="Dluhosova J."/>
            <person name="Dluhos P."/>
            <person name="Patkova L."/>
            <person name="Nedelnik J."/>
            <person name="Repkova J."/>
        </authorList>
    </citation>
    <scope>NUCLEOTIDE SEQUENCE [LARGE SCALE GENOMIC DNA]</scope>
    <source>
        <strain evidence="3">cv. Tatra</strain>
        <tissue evidence="2">Young leaves</tissue>
    </source>
</reference>
<organism evidence="2 3">
    <name type="scientific">Trifolium pratense</name>
    <name type="common">Red clover</name>
    <dbReference type="NCBI Taxonomy" id="57577"/>
    <lineage>
        <taxon>Eukaryota</taxon>
        <taxon>Viridiplantae</taxon>
        <taxon>Streptophyta</taxon>
        <taxon>Embryophyta</taxon>
        <taxon>Tracheophyta</taxon>
        <taxon>Spermatophyta</taxon>
        <taxon>Magnoliopsida</taxon>
        <taxon>eudicotyledons</taxon>
        <taxon>Gunneridae</taxon>
        <taxon>Pentapetalae</taxon>
        <taxon>rosids</taxon>
        <taxon>fabids</taxon>
        <taxon>Fabales</taxon>
        <taxon>Fabaceae</taxon>
        <taxon>Papilionoideae</taxon>
        <taxon>50 kb inversion clade</taxon>
        <taxon>NPAAA clade</taxon>
        <taxon>Hologalegina</taxon>
        <taxon>IRL clade</taxon>
        <taxon>Trifolieae</taxon>
        <taxon>Trifolium</taxon>
    </lineage>
</organism>
<name>A0A2K3P1W3_TRIPR</name>
<dbReference type="PANTHER" id="PTHR36617:SF5">
    <property type="entry name" value="OS05G0421675 PROTEIN"/>
    <property type="match status" value="1"/>
</dbReference>
<dbReference type="PANTHER" id="PTHR36617">
    <property type="entry name" value="PROTEIN, PUTATIVE-RELATED"/>
    <property type="match status" value="1"/>
</dbReference>
<evidence type="ECO:0000259" key="1">
    <source>
        <dbReference type="Pfam" id="PF13966"/>
    </source>
</evidence>
<reference evidence="2 3" key="1">
    <citation type="journal article" date="2014" name="Am. J. Bot.">
        <title>Genome assembly and annotation for red clover (Trifolium pratense; Fabaceae).</title>
        <authorList>
            <person name="Istvanek J."/>
            <person name="Jaros M."/>
            <person name="Krenek A."/>
            <person name="Repkova J."/>
        </authorList>
    </citation>
    <scope>NUCLEOTIDE SEQUENCE [LARGE SCALE GENOMIC DNA]</scope>
    <source>
        <strain evidence="3">cv. Tatra</strain>
        <tissue evidence="2">Young leaves</tissue>
    </source>
</reference>
<proteinExistence type="predicted"/>
<dbReference type="InterPro" id="IPR026960">
    <property type="entry name" value="RVT-Znf"/>
</dbReference>
<dbReference type="EMBL" id="ASHM01003049">
    <property type="protein sequence ID" value="PNY09288.1"/>
    <property type="molecule type" value="Genomic_DNA"/>
</dbReference>
<evidence type="ECO:0000313" key="3">
    <source>
        <dbReference type="Proteomes" id="UP000236291"/>
    </source>
</evidence>